<feature type="domain" description="Phage shock protein PspC N-terminal" evidence="8">
    <location>
        <begin position="2"/>
        <end position="59"/>
    </location>
</feature>
<keyword evidence="4 7" id="KW-1133">Transmembrane helix</keyword>
<organism evidence="9 10">
    <name type="scientific">Pisciglobus halotolerans</name>
    <dbReference type="NCBI Taxonomy" id="745365"/>
    <lineage>
        <taxon>Bacteria</taxon>
        <taxon>Bacillati</taxon>
        <taxon>Bacillota</taxon>
        <taxon>Bacilli</taxon>
        <taxon>Lactobacillales</taxon>
        <taxon>Carnobacteriaceae</taxon>
    </lineage>
</organism>
<dbReference type="Proteomes" id="UP000198668">
    <property type="component" value="Unassembled WGS sequence"/>
</dbReference>
<name>A0A1I3BK84_9LACT</name>
<evidence type="ECO:0000256" key="5">
    <source>
        <dbReference type="ARBA" id="ARBA00023136"/>
    </source>
</evidence>
<keyword evidence="3 7" id="KW-0812">Transmembrane</keyword>
<dbReference type="GO" id="GO:0005886">
    <property type="term" value="C:plasma membrane"/>
    <property type="evidence" value="ECO:0007669"/>
    <property type="project" value="UniProtKB-SubCell"/>
</dbReference>
<reference evidence="9 10" key="1">
    <citation type="submission" date="2016-10" db="EMBL/GenBank/DDBJ databases">
        <authorList>
            <person name="de Groot N.N."/>
        </authorList>
    </citation>
    <scope>NUCLEOTIDE SEQUENCE [LARGE SCALE GENOMIC DNA]</scope>
    <source>
        <strain evidence="9 10">DSM 27630</strain>
    </source>
</reference>
<protein>
    <submittedName>
        <fullName evidence="9">Phage shock protein PspC (Stress-responsive transcriptional regulator)</fullName>
    </submittedName>
</protein>
<keyword evidence="10" id="KW-1185">Reference proteome</keyword>
<evidence type="ECO:0000256" key="4">
    <source>
        <dbReference type="ARBA" id="ARBA00022989"/>
    </source>
</evidence>
<dbReference type="InterPro" id="IPR007168">
    <property type="entry name" value="Phageshock_PspC_N"/>
</dbReference>
<dbReference type="Pfam" id="PF04024">
    <property type="entry name" value="PspC"/>
    <property type="match status" value="1"/>
</dbReference>
<feature type="compositionally biased region" description="Polar residues" evidence="6">
    <location>
        <begin position="61"/>
        <end position="72"/>
    </location>
</feature>
<proteinExistence type="predicted"/>
<gene>
    <name evidence="9" type="ORF">SAMN04489868_10734</name>
</gene>
<evidence type="ECO:0000256" key="6">
    <source>
        <dbReference type="SAM" id="MobiDB-lite"/>
    </source>
</evidence>
<feature type="region of interest" description="Disordered" evidence="6">
    <location>
        <begin position="60"/>
        <end position="100"/>
    </location>
</feature>
<evidence type="ECO:0000313" key="9">
    <source>
        <dbReference type="EMBL" id="SFH62516.1"/>
    </source>
</evidence>
<accession>A0A1I3BK84</accession>
<dbReference type="EMBL" id="FOQE01000007">
    <property type="protein sequence ID" value="SFH62516.1"/>
    <property type="molecule type" value="Genomic_DNA"/>
</dbReference>
<evidence type="ECO:0000256" key="1">
    <source>
        <dbReference type="ARBA" id="ARBA00004162"/>
    </source>
</evidence>
<evidence type="ECO:0000259" key="8">
    <source>
        <dbReference type="Pfam" id="PF04024"/>
    </source>
</evidence>
<dbReference type="AlphaFoldDB" id="A0A1I3BK84"/>
<keyword evidence="2" id="KW-1003">Cell membrane</keyword>
<dbReference type="InterPro" id="IPR052027">
    <property type="entry name" value="PspC"/>
</dbReference>
<evidence type="ECO:0000256" key="7">
    <source>
        <dbReference type="SAM" id="Phobius"/>
    </source>
</evidence>
<dbReference type="PANTHER" id="PTHR33885:SF3">
    <property type="entry name" value="PHAGE SHOCK PROTEIN C"/>
    <property type="match status" value="1"/>
</dbReference>
<evidence type="ECO:0000313" key="10">
    <source>
        <dbReference type="Proteomes" id="UP000198668"/>
    </source>
</evidence>
<dbReference type="OrthoDB" id="9815286at2"/>
<feature type="transmembrane region" description="Helical" evidence="7">
    <location>
        <begin position="33"/>
        <end position="56"/>
    </location>
</feature>
<dbReference type="RefSeq" id="WP_047389980.1">
    <property type="nucleotide sequence ID" value="NZ_FOQE01000007.1"/>
</dbReference>
<evidence type="ECO:0000256" key="3">
    <source>
        <dbReference type="ARBA" id="ARBA00022692"/>
    </source>
</evidence>
<sequence length="100" mass="11431">MKKLTKSRNDRMVSGVLGGIAEYFGIDSTLVRIVYAIAILFGYGAPVVLYIVLAILMPEPTSGQSPYRNRNYSGYYKNQREKKRKEAEKVDKDDDNWSDF</sequence>
<keyword evidence="5 7" id="KW-0472">Membrane</keyword>
<comment type="subcellular location">
    <subcellularLocation>
        <location evidence="1">Cell membrane</location>
        <topology evidence="1">Single-pass membrane protein</topology>
    </subcellularLocation>
</comment>
<evidence type="ECO:0000256" key="2">
    <source>
        <dbReference type="ARBA" id="ARBA00022475"/>
    </source>
</evidence>
<dbReference type="PANTHER" id="PTHR33885">
    <property type="entry name" value="PHAGE SHOCK PROTEIN C"/>
    <property type="match status" value="1"/>
</dbReference>